<sequence length="207" mass="22971">MDERREKASGVKRKLRNSFISLLAAGLLQGCVSGEMGVKPDENQIVAGRVLSQPEVYRLGPGDKLRMIVFGEPDLSGEFVVDDQGSLDLPLIGDVNANNESLEALEDRIISALKDGYLKEPRVSLEVLNYRPFFIQGEIGRPGEYSYQNGLTLQDAIAMAGGYSYRADNSRVFLRPVGSNMEVPVRLTGTRLYLRPGDSIRVPERYF</sequence>
<feature type="domain" description="Soluble ligand binding" evidence="3">
    <location>
        <begin position="133"/>
        <end position="182"/>
    </location>
</feature>
<dbReference type="InterPro" id="IPR049712">
    <property type="entry name" value="Poly_export"/>
</dbReference>
<dbReference type="Proteomes" id="UP000680706">
    <property type="component" value="Plasmid pAb134-02"/>
</dbReference>
<reference evidence="4 5" key="1">
    <citation type="journal article" date="2021" name="Angew. Chem. Int. Ed. Engl.">
        <title>A novel family of nonribosomal peptides modulate collective behavior in Pseudovibrio bacteria isolated from marine sponges.</title>
        <authorList>
            <person name="Ioca L.P."/>
            <person name="Dai Y."/>
            <person name="Kunakom S."/>
            <person name="Diaz-Espinosa J."/>
            <person name="Krunic A."/>
            <person name="Crnkovic C.M."/>
            <person name="Orjala J."/>
            <person name="Sanchez L.M."/>
            <person name="Ferreira A.G."/>
            <person name="Berlinck R.G.S."/>
            <person name="Eustaquio A.S."/>
        </authorList>
    </citation>
    <scope>NUCLEOTIDE SEQUENCE [LARGE SCALE GENOMIC DNA]</scope>
    <source>
        <strain evidence="4 5">Ab134</strain>
        <plasmid evidence="4 5">pAb134-02</plasmid>
    </source>
</reference>
<keyword evidence="4" id="KW-0614">Plasmid</keyword>
<dbReference type="PANTHER" id="PTHR33619:SF3">
    <property type="entry name" value="POLYSACCHARIDE EXPORT PROTEIN GFCE-RELATED"/>
    <property type="match status" value="1"/>
</dbReference>
<gene>
    <name evidence="4" type="ORF">KGB56_24720</name>
</gene>
<feature type="domain" description="Polysaccharide export protein N-terminal" evidence="2">
    <location>
        <begin position="53"/>
        <end position="127"/>
    </location>
</feature>
<dbReference type="Pfam" id="PF10531">
    <property type="entry name" value="SLBB"/>
    <property type="match status" value="1"/>
</dbReference>
<keyword evidence="1" id="KW-0732">Signal</keyword>
<dbReference type="InterPro" id="IPR019554">
    <property type="entry name" value="Soluble_ligand-bd"/>
</dbReference>
<dbReference type="PROSITE" id="PS51257">
    <property type="entry name" value="PROKAR_LIPOPROTEIN"/>
    <property type="match status" value="1"/>
</dbReference>
<evidence type="ECO:0000313" key="4">
    <source>
        <dbReference type="EMBL" id="QUS58968.1"/>
    </source>
</evidence>
<dbReference type="Gene3D" id="3.10.560.10">
    <property type="entry name" value="Outer membrane lipoprotein wza domain like"/>
    <property type="match status" value="1"/>
</dbReference>
<dbReference type="PANTHER" id="PTHR33619">
    <property type="entry name" value="POLYSACCHARIDE EXPORT PROTEIN GFCE-RELATED"/>
    <property type="match status" value="1"/>
</dbReference>
<keyword evidence="5" id="KW-1185">Reference proteome</keyword>
<geneLocation type="plasmid" evidence="4 5">
    <name>pAb134-02</name>
</geneLocation>
<dbReference type="Pfam" id="PF02563">
    <property type="entry name" value="Poly_export"/>
    <property type="match status" value="1"/>
</dbReference>
<proteinExistence type="predicted"/>
<evidence type="ECO:0000259" key="2">
    <source>
        <dbReference type="Pfam" id="PF02563"/>
    </source>
</evidence>
<dbReference type="InterPro" id="IPR003715">
    <property type="entry name" value="Poly_export_N"/>
</dbReference>
<dbReference type="EMBL" id="CP074128">
    <property type="protein sequence ID" value="QUS58968.1"/>
    <property type="molecule type" value="Genomic_DNA"/>
</dbReference>
<evidence type="ECO:0000256" key="1">
    <source>
        <dbReference type="ARBA" id="ARBA00022729"/>
    </source>
</evidence>
<evidence type="ECO:0000259" key="3">
    <source>
        <dbReference type="Pfam" id="PF10531"/>
    </source>
</evidence>
<organism evidence="4 5">
    <name type="scientific">Pseudovibrio brasiliensis</name>
    <dbReference type="NCBI Taxonomy" id="1898042"/>
    <lineage>
        <taxon>Bacteria</taxon>
        <taxon>Pseudomonadati</taxon>
        <taxon>Pseudomonadota</taxon>
        <taxon>Alphaproteobacteria</taxon>
        <taxon>Hyphomicrobiales</taxon>
        <taxon>Stappiaceae</taxon>
        <taxon>Pseudovibrio</taxon>
    </lineage>
</organism>
<accession>A0ABX8AV98</accession>
<protein>
    <submittedName>
        <fullName evidence="4">Polysaccharide export protein</fullName>
    </submittedName>
</protein>
<evidence type="ECO:0000313" key="5">
    <source>
        <dbReference type="Proteomes" id="UP000680706"/>
    </source>
</evidence>
<name>A0ABX8AV98_9HYPH</name>